<dbReference type="PANTHER" id="PTHR31677">
    <property type="entry name" value="AP2 DOMAIN CLASS TRANSCRIPTION FACTOR"/>
    <property type="match status" value="1"/>
</dbReference>
<feature type="region of interest" description="Disordered" evidence="6">
    <location>
        <begin position="299"/>
        <end position="324"/>
    </location>
</feature>
<feature type="region of interest" description="Disordered" evidence="6">
    <location>
        <begin position="372"/>
        <end position="394"/>
    </location>
</feature>
<dbReference type="PANTHER" id="PTHR31677:SF241">
    <property type="entry name" value="OS04G0610400 PROTEIN"/>
    <property type="match status" value="1"/>
</dbReference>
<dbReference type="AlphaFoldDB" id="K3Y7N7"/>
<dbReference type="GO" id="GO:0003700">
    <property type="term" value="F:DNA-binding transcription factor activity"/>
    <property type="evidence" value="ECO:0007669"/>
    <property type="project" value="InterPro"/>
</dbReference>
<organism evidence="8 9">
    <name type="scientific">Setaria italica</name>
    <name type="common">Foxtail millet</name>
    <name type="synonym">Panicum italicum</name>
    <dbReference type="NCBI Taxonomy" id="4555"/>
    <lineage>
        <taxon>Eukaryota</taxon>
        <taxon>Viridiplantae</taxon>
        <taxon>Streptophyta</taxon>
        <taxon>Embryophyta</taxon>
        <taxon>Tracheophyta</taxon>
        <taxon>Spermatophyta</taxon>
        <taxon>Magnoliopsida</taxon>
        <taxon>Liliopsida</taxon>
        <taxon>Poales</taxon>
        <taxon>Poaceae</taxon>
        <taxon>PACMAD clade</taxon>
        <taxon>Panicoideae</taxon>
        <taxon>Panicodae</taxon>
        <taxon>Paniceae</taxon>
        <taxon>Cenchrinae</taxon>
        <taxon>Setaria</taxon>
    </lineage>
</organism>
<feature type="region of interest" description="Disordered" evidence="6">
    <location>
        <begin position="145"/>
        <end position="221"/>
    </location>
</feature>
<name>K3Y7N7_SETIT</name>
<protein>
    <recommendedName>
        <fullName evidence="7">AP2/ERF domain-containing protein</fullName>
    </recommendedName>
</protein>
<dbReference type="Pfam" id="PF00847">
    <property type="entry name" value="AP2"/>
    <property type="match status" value="1"/>
</dbReference>
<dbReference type="CDD" id="cd00018">
    <property type="entry name" value="AP2"/>
    <property type="match status" value="1"/>
</dbReference>
<feature type="domain" description="AP2/ERF" evidence="7">
    <location>
        <begin position="230"/>
        <end position="287"/>
    </location>
</feature>
<feature type="region of interest" description="Disordered" evidence="6">
    <location>
        <begin position="16"/>
        <end position="42"/>
    </location>
</feature>
<evidence type="ECO:0000259" key="7">
    <source>
        <dbReference type="PROSITE" id="PS51032"/>
    </source>
</evidence>
<evidence type="ECO:0000256" key="6">
    <source>
        <dbReference type="SAM" id="MobiDB-lite"/>
    </source>
</evidence>
<keyword evidence="2" id="KW-0805">Transcription regulation</keyword>
<dbReference type="Gene3D" id="3.30.730.10">
    <property type="entry name" value="AP2/ERF domain"/>
    <property type="match status" value="1"/>
</dbReference>
<feature type="compositionally biased region" description="Basic and acidic residues" evidence="6">
    <location>
        <begin position="145"/>
        <end position="155"/>
    </location>
</feature>
<dbReference type="Gramene" id="KQK98850">
    <property type="protein sequence ID" value="KQK98850"/>
    <property type="gene ID" value="SETIT_010228mg"/>
</dbReference>
<evidence type="ECO:0000256" key="2">
    <source>
        <dbReference type="ARBA" id="ARBA00023015"/>
    </source>
</evidence>
<keyword evidence="4" id="KW-0804">Transcription</keyword>
<evidence type="ECO:0000256" key="5">
    <source>
        <dbReference type="ARBA" id="ARBA00023242"/>
    </source>
</evidence>
<dbReference type="HOGENOM" id="CLU_666323_0_0_1"/>
<dbReference type="GO" id="GO:0005634">
    <property type="term" value="C:nucleus"/>
    <property type="evidence" value="ECO:0007669"/>
    <property type="project" value="UniProtKB-SubCell"/>
</dbReference>
<dbReference type="InterPro" id="IPR016177">
    <property type="entry name" value="DNA-bd_dom_sf"/>
</dbReference>
<evidence type="ECO:0000313" key="8">
    <source>
        <dbReference type="EnsemblPlants" id="KQK98850"/>
    </source>
</evidence>
<evidence type="ECO:0000256" key="3">
    <source>
        <dbReference type="ARBA" id="ARBA00023125"/>
    </source>
</evidence>
<dbReference type="InParanoid" id="K3Y7N7"/>
<keyword evidence="5" id="KW-0539">Nucleus</keyword>
<dbReference type="Proteomes" id="UP000004995">
    <property type="component" value="Unassembled WGS sequence"/>
</dbReference>
<dbReference type="eggNOG" id="ENOG502RYHH">
    <property type="taxonomic scope" value="Eukaryota"/>
</dbReference>
<sequence>MPRSFGFGARTSWSGARRTSWSGARPKATANRAGRVGGGTPRPVRSPTGRCCCYYTEPPGCPCRSRRYRSLHSITRTIAVLVEFILQLPPVPWGHVAIDEDAGQLDEGDSRSYLELQPNTPPCSIRLTRLTRIIEREENFTVRSELLKDHGDRSGTKGTSGSTHPPSAPTQQQPPPPPRPNTWRPLARRTQASSAVVARPPARPPALSMAPKNSALPPVSAATDGMVEPRFRGVRKRPWGRYAAEIRDPARKARVWLGTFDTAEAAARAYDAAALHFRGPKAKTNFPVAFAHPAPPPKMLAVSPSSSTVESSSRDSPAASPAAALPAPSLDLSLGMPPMVAAQPFLFLDPRLAVTVAVPAPVPCRPAVVAGANKATCREDEQSDTGSSSSVVDASPAVDVGFDLNMPPPAEVA</sequence>
<dbReference type="GO" id="GO:0003677">
    <property type="term" value="F:DNA binding"/>
    <property type="evidence" value="ECO:0007669"/>
    <property type="project" value="UniProtKB-KW"/>
</dbReference>
<dbReference type="FunFam" id="3.30.730.10:FF:000001">
    <property type="entry name" value="Ethylene-responsive transcription factor 2"/>
    <property type="match status" value="1"/>
</dbReference>
<dbReference type="PROSITE" id="PS51032">
    <property type="entry name" value="AP2_ERF"/>
    <property type="match status" value="1"/>
</dbReference>
<dbReference type="SUPFAM" id="SSF54171">
    <property type="entry name" value="DNA-binding domain"/>
    <property type="match status" value="1"/>
</dbReference>
<reference evidence="9" key="1">
    <citation type="journal article" date="2012" name="Nat. Biotechnol.">
        <title>Reference genome sequence of the model plant Setaria.</title>
        <authorList>
            <person name="Bennetzen J.L."/>
            <person name="Schmutz J."/>
            <person name="Wang H."/>
            <person name="Percifield R."/>
            <person name="Hawkins J."/>
            <person name="Pontaroli A.C."/>
            <person name="Estep M."/>
            <person name="Feng L."/>
            <person name="Vaughn J.N."/>
            <person name="Grimwood J."/>
            <person name="Jenkins J."/>
            <person name="Barry K."/>
            <person name="Lindquist E."/>
            <person name="Hellsten U."/>
            <person name="Deshpande S."/>
            <person name="Wang X."/>
            <person name="Wu X."/>
            <person name="Mitros T."/>
            <person name="Triplett J."/>
            <person name="Yang X."/>
            <person name="Ye C.Y."/>
            <person name="Mauro-Herrera M."/>
            <person name="Wang L."/>
            <person name="Li P."/>
            <person name="Sharma M."/>
            <person name="Sharma R."/>
            <person name="Ronald P.C."/>
            <person name="Panaud O."/>
            <person name="Kellogg E.A."/>
            <person name="Brutnell T.P."/>
            <person name="Doust A.N."/>
            <person name="Tuskan G.A."/>
            <person name="Rokhsar D."/>
            <person name="Devos K.M."/>
        </authorList>
    </citation>
    <scope>NUCLEOTIDE SEQUENCE [LARGE SCALE GENOMIC DNA]</scope>
    <source>
        <strain evidence="9">cv. Yugu1</strain>
    </source>
</reference>
<proteinExistence type="predicted"/>
<feature type="compositionally biased region" description="Low complexity" evidence="6">
    <location>
        <begin position="303"/>
        <end position="324"/>
    </location>
</feature>
<feature type="compositionally biased region" description="Pro residues" evidence="6">
    <location>
        <begin position="166"/>
        <end position="180"/>
    </location>
</feature>
<reference evidence="8" key="2">
    <citation type="submission" date="2018-08" db="UniProtKB">
        <authorList>
            <consortium name="EnsemblPlants"/>
        </authorList>
    </citation>
    <scope>IDENTIFICATION</scope>
    <source>
        <strain evidence="8">Yugu1</strain>
    </source>
</reference>
<keyword evidence="9" id="KW-1185">Reference proteome</keyword>
<dbReference type="InterPro" id="IPR001471">
    <property type="entry name" value="AP2/ERF_dom"/>
</dbReference>
<dbReference type="STRING" id="4555.K3Y7N7"/>
<evidence type="ECO:0000256" key="4">
    <source>
        <dbReference type="ARBA" id="ARBA00023163"/>
    </source>
</evidence>
<dbReference type="EnsemblPlants" id="KQK98850">
    <property type="protein sequence ID" value="KQK98850"/>
    <property type="gene ID" value="SETIT_010228mg"/>
</dbReference>
<dbReference type="PRINTS" id="PR00367">
    <property type="entry name" value="ETHRSPELEMNT"/>
</dbReference>
<evidence type="ECO:0000313" key="9">
    <source>
        <dbReference type="Proteomes" id="UP000004995"/>
    </source>
</evidence>
<dbReference type="InterPro" id="IPR036955">
    <property type="entry name" value="AP2/ERF_dom_sf"/>
</dbReference>
<accession>K3Y7N7</accession>
<dbReference type="SMART" id="SM00380">
    <property type="entry name" value="AP2"/>
    <property type="match status" value="1"/>
</dbReference>
<comment type="subcellular location">
    <subcellularLocation>
        <location evidence="1">Nucleus</location>
    </subcellularLocation>
</comment>
<dbReference type="EMBL" id="AGNK02004507">
    <property type="status" value="NOT_ANNOTATED_CDS"/>
    <property type="molecule type" value="Genomic_DNA"/>
</dbReference>
<evidence type="ECO:0000256" key="1">
    <source>
        <dbReference type="ARBA" id="ARBA00004123"/>
    </source>
</evidence>
<keyword evidence="3" id="KW-0238">DNA-binding</keyword>